<dbReference type="GO" id="GO:0005737">
    <property type="term" value="C:cytoplasm"/>
    <property type="evidence" value="ECO:0007669"/>
    <property type="project" value="UniProtKB-SubCell"/>
</dbReference>
<dbReference type="Proteomes" id="UP001205748">
    <property type="component" value="Unassembled WGS sequence"/>
</dbReference>
<evidence type="ECO:0000259" key="12">
    <source>
        <dbReference type="Pfam" id="PF24621"/>
    </source>
</evidence>
<comment type="cofactor">
    <cofactor evidence="9">
        <name>Co(2+)</name>
        <dbReference type="ChEBI" id="CHEBI:48828"/>
    </cofactor>
    <cofactor evidence="9">
        <name>Zn(2+)</name>
        <dbReference type="ChEBI" id="CHEBI:29105"/>
    </cofactor>
    <text evidence="9">Binds 1 divalent metal cation per subunit. Can use either Co(2+) or Zn(2+).</text>
</comment>
<evidence type="ECO:0000256" key="1">
    <source>
        <dbReference type="ARBA" id="ARBA00001911"/>
    </source>
</evidence>
<evidence type="ECO:0000256" key="6">
    <source>
        <dbReference type="ARBA" id="ARBA00023027"/>
    </source>
</evidence>
<sequence>MKKLKVSLPQQPYPIYLKKGLLEEIPNRFKEKYPSKRLALITDENVEKLYGRKLEEELKSNGFKTQLISIPPGEQSKSIRTLEEIYEKLLDFQITRGDILLTLGGGVVGDVGGMAAATYLRGIPLIHIPTSLLAQIDSSIGGKVAINLPRGKNLIGSFYHPQEVYIDPQLLTTLDKRYFRDGLAEIIKYGCIKDKELFHQLLAFPNEEQLFQNIEDIIYTCCKIKSHIVEKDEKDAEERMLLNFGHTLGHAIEKYFHYEKFTHGEAVALGMYNITKKSEEQCITQKGTAEGIKQLLKKYHLPHKMPKIDREDLIKTIGLDKKNRGQYINIVLLEKLGNGFIQKFSPEEIERMVFIEKD</sequence>
<dbReference type="EC" id="4.2.3.4" evidence="9 10"/>
<dbReference type="Pfam" id="PF01761">
    <property type="entry name" value="DHQ_synthase"/>
    <property type="match status" value="1"/>
</dbReference>
<comment type="cofactor">
    <cofactor evidence="2">
        <name>Zn(2+)</name>
        <dbReference type="ChEBI" id="CHEBI:29105"/>
    </cofactor>
</comment>
<feature type="domain" description="3-dehydroquinate synthase C-terminal" evidence="12">
    <location>
        <begin position="182"/>
        <end position="323"/>
    </location>
</feature>
<dbReference type="RefSeq" id="WP_257531863.1">
    <property type="nucleotide sequence ID" value="NZ_JANKAS010000010.1"/>
</dbReference>
<evidence type="ECO:0000313" key="14">
    <source>
        <dbReference type="Proteomes" id="UP001205748"/>
    </source>
</evidence>
<keyword evidence="4 9" id="KW-0547">Nucleotide-binding</keyword>
<gene>
    <name evidence="9 13" type="primary">aroB</name>
    <name evidence="13" type="ORF">NSA47_10750</name>
</gene>
<keyword evidence="9" id="KW-0057">Aromatic amino acid biosynthesis</keyword>
<dbReference type="GO" id="GO:0008652">
    <property type="term" value="P:amino acid biosynthetic process"/>
    <property type="evidence" value="ECO:0007669"/>
    <property type="project" value="UniProtKB-KW"/>
</dbReference>
<keyword evidence="5 9" id="KW-0862">Zinc</keyword>
<dbReference type="Gene3D" id="3.40.50.1970">
    <property type="match status" value="1"/>
</dbReference>
<dbReference type="PANTHER" id="PTHR43622">
    <property type="entry name" value="3-DEHYDROQUINATE SYNTHASE"/>
    <property type="match status" value="1"/>
</dbReference>
<evidence type="ECO:0000256" key="2">
    <source>
        <dbReference type="ARBA" id="ARBA00001947"/>
    </source>
</evidence>
<feature type="binding site" evidence="9">
    <location>
        <position position="185"/>
    </location>
    <ligand>
        <name>Zn(2+)</name>
        <dbReference type="ChEBI" id="CHEBI:29105"/>
    </ligand>
</feature>
<comment type="similarity">
    <text evidence="9">Belongs to the sugar phosphate cyclases superfamily. Dehydroquinate synthase family.</text>
</comment>
<protein>
    <recommendedName>
        <fullName evidence="9 10">3-dehydroquinate synthase</fullName>
        <shortName evidence="9">DHQS</shortName>
        <ecNumber evidence="9 10">4.2.3.4</ecNumber>
    </recommendedName>
</protein>
<dbReference type="GO" id="GO:0046872">
    <property type="term" value="F:metal ion binding"/>
    <property type="evidence" value="ECO:0007669"/>
    <property type="project" value="UniProtKB-KW"/>
</dbReference>
<accession>A0AAE3L454</accession>
<feature type="binding site" evidence="9">
    <location>
        <begin position="130"/>
        <end position="131"/>
    </location>
    <ligand>
        <name>NAD(+)</name>
        <dbReference type="ChEBI" id="CHEBI:57540"/>
    </ligand>
</feature>
<evidence type="ECO:0000256" key="7">
    <source>
        <dbReference type="ARBA" id="ARBA00023239"/>
    </source>
</evidence>
<keyword evidence="9" id="KW-0963">Cytoplasm</keyword>
<evidence type="ECO:0000256" key="5">
    <source>
        <dbReference type="ARBA" id="ARBA00022833"/>
    </source>
</evidence>
<feature type="binding site" evidence="9">
    <location>
        <position position="246"/>
    </location>
    <ligand>
        <name>Zn(2+)</name>
        <dbReference type="ChEBI" id="CHEBI:29105"/>
    </ligand>
</feature>
<dbReference type="GO" id="GO:0009073">
    <property type="term" value="P:aromatic amino acid family biosynthetic process"/>
    <property type="evidence" value="ECO:0007669"/>
    <property type="project" value="UniProtKB-KW"/>
</dbReference>
<dbReference type="SUPFAM" id="SSF56796">
    <property type="entry name" value="Dehydroquinate synthase-like"/>
    <property type="match status" value="1"/>
</dbReference>
<evidence type="ECO:0000256" key="9">
    <source>
        <dbReference type="HAMAP-Rule" id="MF_00110"/>
    </source>
</evidence>
<evidence type="ECO:0000313" key="13">
    <source>
        <dbReference type="EMBL" id="MCR1899463.1"/>
    </source>
</evidence>
<dbReference type="NCBIfam" id="TIGR01357">
    <property type="entry name" value="aroB"/>
    <property type="match status" value="1"/>
</dbReference>
<comment type="function">
    <text evidence="9">Catalyzes the conversion of 3-deoxy-D-arabino-heptulosonate 7-phosphate (DAHP) to dehydroquinate (DHQ).</text>
</comment>
<evidence type="ECO:0000259" key="11">
    <source>
        <dbReference type="Pfam" id="PF01761"/>
    </source>
</evidence>
<dbReference type="GO" id="GO:0009423">
    <property type="term" value="P:chorismate biosynthetic process"/>
    <property type="evidence" value="ECO:0007669"/>
    <property type="project" value="UniProtKB-UniRule"/>
</dbReference>
<evidence type="ECO:0000256" key="4">
    <source>
        <dbReference type="ARBA" id="ARBA00022741"/>
    </source>
</evidence>
<dbReference type="InterPro" id="IPR056179">
    <property type="entry name" value="DHQS_C"/>
</dbReference>
<name>A0AAE3L454_9FIRM</name>
<dbReference type="InterPro" id="IPR050071">
    <property type="entry name" value="Dehydroquinate_synthase"/>
</dbReference>
<keyword evidence="8 9" id="KW-0170">Cobalt</keyword>
<feature type="domain" description="3-dehydroquinate synthase N-terminal" evidence="11">
    <location>
        <begin position="68"/>
        <end position="180"/>
    </location>
</feature>
<reference evidence="13" key="1">
    <citation type="submission" date="2022-07" db="EMBL/GenBank/DDBJ databases">
        <title>Enhanced cultured diversity of the mouse gut microbiota enables custom-made synthetic communities.</title>
        <authorList>
            <person name="Afrizal A."/>
        </authorList>
    </citation>
    <scope>NUCLEOTIDE SEQUENCE</scope>
    <source>
        <strain evidence="13">DSM 28593</strain>
    </source>
</reference>
<feature type="binding site" evidence="9">
    <location>
        <position position="143"/>
    </location>
    <ligand>
        <name>NAD(+)</name>
        <dbReference type="ChEBI" id="CHEBI:57540"/>
    </ligand>
</feature>
<dbReference type="Gene3D" id="1.20.1090.10">
    <property type="entry name" value="Dehydroquinate synthase-like - alpha domain"/>
    <property type="match status" value="1"/>
</dbReference>
<organism evidence="13 14">
    <name type="scientific">Irregularibacter muris</name>
    <dbReference type="NCBI Taxonomy" id="1796619"/>
    <lineage>
        <taxon>Bacteria</taxon>
        <taxon>Bacillati</taxon>
        <taxon>Bacillota</taxon>
        <taxon>Clostridia</taxon>
        <taxon>Eubacteriales</taxon>
        <taxon>Eubacteriaceae</taxon>
        <taxon>Irregularibacter</taxon>
    </lineage>
</organism>
<dbReference type="InterPro" id="IPR016037">
    <property type="entry name" value="DHQ_synth_AroB"/>
</dbReference>
<comment type="caution">
    <text evidence="9">Lacks conserved residue(s) required for the propagation of feature annotation.</text>
</comment>
<comment type="caution">
    <text evidence="13">The sequence shown here is derived from an EMBL/GenBank/DDBJ whole genome shotgun (WGS) entry which is preliminary data.</text>
</comment>
<dbReference type="AlphaFoldDB" id="A0AAE3L454"/>
<dbReference type="FunFam" id="3.40.50.1970:FF:000007">
    <property type="entry name" value="Pentafunctional AROM polypeptide"/>
    <property type="match status" value="1"/>
</dbReference>
<feature type="binding site" evidence="9">
    <location>
        <begin position="106"/>
        <end position="110"/>
    </location>
    <ligand>
        <name>NAD(+)</name>
        <dbReference type="ChEBI" id="CHEBI:57540"/>
    </ligand>
</feature>
<dbReference type="EMBL" id="JANKAS010000010">
    <property type="protein sequence ID" value="MCR1899463.1"/>
    <property type="molecule type" value="Genomic_DNA"/>
</dbReference>
<dbReference type="HAMAP" id="MF_00110">
    <property type="entry name" value="DHQ_synthase"/>
    <property type="match status" value="1"/>
</dbReference>
<dbReference type="Pfam" id="PF24621">
    <property type="entry name" value="DHQS_C"/>
    <property type="match status" value="1"/>
</dbReference>
<evidence type="ECO:0000256" key="10">
    <source>
        <dbReference type="NCBIfam" id="TIGR01357"/>
    </source>
</evidence>
<feature type="binding site" evidence="9">
    <location>
        <position position="152"/>
    </location>
    <ligand>
        <name>NAD(+)</name>
        <dbReference type="ChEBI" id="CHEBI:57540"/>
    </ligand>
</feature>
<dbReference type="PIRSF" id="PIRSF001455">
    <property type="entry name" value="DHQ_synth"/>
    <property type="match status" value="1"/>
</dbReference>
<dbReference type="GO" id="GO:0003856">
    <property type="term" value="F:3-dehydroquinate synthase activity"/>
    <property type="evidence" value="ECO:0007669"/>
    <property type="project" value="UniProtKB-UniRule"/>
</dbReference>
<comment type="catalytic activity">
    <reaction evidence="9">
        <text>7-phospho-2-dehydro-3-deoxy-D-arabino-heptonate = 3-dehydroquinate + phosphate</text>
        <dbReference type="Rhea" id="RHEA:21968"/>
        <dbReference type="ChEBI" id="CHEBI:32364"/>
        <dbReference type="ChEBI" id="CHEBI:43474"/>
        <dbReference type="ChEBI" id="CHEBI:58394"/>
        <dbReference type="EC" id="4.2.3.4"/>
    </reaction>
</comment>
<keyword evidence="9" id="KW-0028">Amino-acid biosynthesis</keyword>
<keyword evidence="6 9" id="KW-0520">NAD</keyword>
<dbReference type="PANTHER" id="PTHR43622:SF1">
    <property type="entry name" value="3-DEHYDROQUINATE SYNTHASE"/>
    <property type="match status" value="1"/>
</dbReference>
<dbReference type="GO" id="GO:0000166">
    <property type="term" value="F:nucleotide binding"/>
    <property type="evidence" value="ECO:0007669"/>
    <property type="project" value="UniProtKB-KW"/>
</dbReference>
<evidence type="ECO:0000256" key="3">
    <source>
        <dbReference type="ARBA" id="ARBA00022723"/>
    </source>
</evidence>
<keyword evidence="14" id="KW-1185">Reference proteome</keyword>
<comment type="subcellular location">
    <subcellularLocation>
        <location evidence="9">Cytoplasm</location>
    </subcellularLocation>
</comment>
<dbReference type="InterPro" id="IPR030963">
    <property type="entry name" value="DHQ_synth_fam"/>
</dbReference>
<dbReference type="InterPro" id="IPR030960">
    <property type="entry name" value="DHQS/DOIS_N"/>
</dbReference>
<dbReference type="CDD" id="cd08195">
    <property type="entry name" value="DHQS"/>
    <property type="match status" value="1"/>
</dbReference>
<keyword evidence="7 9" id="KW-0456">Lyase</keyword>
<comment type="cofactor">
    <cofactor evidence="1 9">
        <name>NAD(+)</name>
        <dbReference type="ChEBI" id="CHEBI:57540"/>
    </cofactor>
</comment>
<comment type="pathway">
    <text evidence="9">Metabolic intermediate biosynthesis; chorismate biosynthesis; chorismate from D-erythrose 4-phosphate and phosphoenolpyruvate: step 2/7.</text>
</comment>
<feature type="binding site" evidence="9">
    <location>
        <position position="263"/>
    </location>
    <ligand>
        <name>Zn(2+)</name>
        <dbReference type="ChEBI" id="CHEBI:29105"/>
    </ligand>
</feature>
<keyword evidence="3 9" id="KW-0479">Metal-binding</keyword>
<evidence type="ECO:0000256" key="8">
    <source>
        <dbReference type="ARBA" id="ARBA00023285"/>
    </source>
</evidence>
<proteinExistence type="inferred from homology"/>